<dbReference type="Gene3D" id="3.40.50.300">
    <property type="entry name" value="P-loop containing nucleotide triphosphate hydrolases"/>
    <property type="match status" value="1"/>
</dbReference>
<comment type="subcellular location">
    <subcellularLocation>
        <location evidence="1">Cell inner membrane</location>
        <topology evidence="1">Multi-pass membrane protein</topology>
    </subcellularLocation>
</comment>
<evidence type="ECO:0000256" key="11">
    <source>
        <dbReference type="ARBA" id="ARBA00022840"/>
    </source>
</evidence>
<keyword evidence="5" id="KW-1003">Cell membrane</keyword>
<keyword evidence="6" id="KW-0997">Cell inner membrane</keyword>
<dbReference type="CDD" id="cd05387">
    <property type="entry name" value="BY-kinase"/>
    <property type="match status" value="1"/>
</dbReference>
<dbReference type="EC" id="2.7.10.2" evidence="4"/>
<evidence type="ECO:0000313" key="21">
    <source>
        <dbReference type="Proteomes" id="UP001595604"/>
    </source>
</evidence>
<comment type="similarity">
    <text evidence="2">Belongs to the CpsD/CapB family.</text>
</comment>
<evidence type="ECO:0000256" key="9">
    <source>
        <dbReference type="ARBA" id="ARBA00022741"/>
    </source>
</evidence>
<dbReference type="RefSeq" id="WP_379508876.1">
    <property type="nucleotide sequence ID" value="NZ_JBHRTQ010000004.1"/>
</dbReference>
<evidence type="ECO:0000259" key="19">
    <source>
        <dbReference type="Pfam" id="PF13807"/>
    </source>
</evidence>
<evidence type="ECO:0000256" key="2">
    <source>
        <dbReference type="ARBA" id="ARBA00007316"/>
    </source>
</evidence>
<comment type="similarity">
    <text evidence="3">Belongs to the etk/wzc family.</text>
</comment>
<dbReference type="InterPro" id="IPR005702">
    <property type="entry name" value="Wzc-like_C"/>
</dbReference>
<evidence type="ECO:0000256" key="12">
    <source>
        <dbReference type="ARBA" id="ARBA00022989"/>
    </source>
</evidence>
<dbReference type="Pfam" id="PF13807">
    <property type="entry name" value="GNVR"/>
    <property type="match status" value="1"/>
</dbReference>
<accession>A0ABV7ILD2</accession>
<evidence type="ECO:0000256" key="6">
    <source>
        <dbReference type="ARBA" id="ARBA00022519"/>
    </source>
</evidence>
<dbReference type="InterPro" id="IPR027417">
    <property type="entry name" value="P-loop_NTPase"/>
</dbReference>
<dbReference type="InterPro" id="IPR050445">
    <property type="entry name" value="Bact_polysacc_biosynth/exp"/>
</dbReference>
<evidence type="ECO:0000256" key="10">
    <source>
        <dbReference type="ARBA" id="ARBA00022777"/>
    </source>
</evidence>
<evidence type="ECO:0000259" key="18">
    <source>
        <dbReference type="Pfam" id="PF13614"/>
    </source>
</evidence>
<evidence type="ECO:0000256" key="14">
    <source>
        <dbReference type="ARBA" id="ARBA00023137"/>
    </source>
</evidence>
<dbReference type="PANTHER" id="PTHR32309:SF13">
    <property type="entry name" value="FERRIC ENTEROBACTIN TRANSPORT PROTEIN FEPE"/>
    <property type="match status" value="1"/>
</dbReference>
<dbReference type="Proteomes" id="UP001595604">
    <property type="component" value="Unassembled WGS sequence"/>
</dbReference>
<name>A0ABV7ILD2_9SPHN</name>
<evidence type="ECO:0000256" key="1">
    <source>
        <dbReference type="ARBA" id="ARBA00004429"/>
    </source>
</evidence>
<evidence type="ECO:0000256" key="5">
    <source>
        <dbReference type="ARBA" id="ARBA00022475"/>
    </source>
</evidence>
<feature type="transmembrane region" description="Helical" evidence="16">
    <location>
        <begin position="50"/>
        <end position="71"/>
    </location>
</feature>
<reference evidence="21" key="1">
    <citation type="journal article" date="2019" name="Int. J. Syst. Evol. Microbiol.">
        <title>The Global Catalogue of Microorganisms (GCM) 10K type strain sequencing project: providing services to taxonomists for standard genome sequencing and annotation.</title>
        <authorList>
            <consortium name="The Broad Institute Genomics Platform"/>
            <consortium name="The Broad Institute Genome Sequencing Center for Infectious Disease"/>
            <person name="Wu L."/>
            <person name="Ma J."/>
        </authorList>
    </citation>
    <scope>NUCLEOTIDE SEQUENCE [LARGE SCALE GENOMIC DNA]</scope>
    <source>
        <strain evidence="21">KCTC 42984</strain>
    </source>
</reference>
<keyword evidence="8 16" id="KW-0812">Transmembrane</keyword>
<keyword evidence="10" id="KW-0418">Kinase</keyword>
<dbReference type="Pfam" id="PF02706">
    <property type="entry name" value="Wzz"/>
    <property type="match status" value="1"/>
</dbReference>
<gene>
    <name evidence="20" type="ORF">ACFOD9_04435</name>
</gene>
<evidence type="ECO:0000256" key="4">
    <source>
        <dbReference type="ARBA" id="ARBA00011903"/>
    </source>
</evidence>
<protein>
    <recommendedName>
        <fullName evidence="4">non-specific protein-tyrosine kinase</fullName>
        <ecNumber evidence="4">2.7.10.2</ecNumber>
    </recommendedName>
</protein>
<feature type="domain" description="Tyrosine-protein kinase G-rich" evidence="19">
    <location>
        <begin position="406"/>
        <end position="477"/>
    </location>
</feature>
<evidence type="ECO:0000256" key="7">
    <source>
        <dbReference type="ARBA" id="ARBA00022679"/>
    </source>
</evidence>
<organism evidence="20 21">
    <name type="scientific">Novosphingobium bradum</name>
    <dbReference type="NCBI Taxonomy" id="1737444"/>
    <lineage>
        <taxon>Bacteria</taxon>
        <taxon>Pseudomonadati</taxon>
        <taxon>Pseudomonadota</taxon>
        <taxon>Alphaproteobacteria</taxon>
        <taxon>Sphingomonadales</taxon>
        <taxon>Sphingomonadaceae</taxon>
        <taxon>Novosphingobium</taxon>
    </lineage>
</organism>
<evidence type="ECO:0000259" key="17">
    <source>
        <dbReference type="Pfam" id="PF02706"/>
    </source>
</evidence>
<proteinExistence type="inferred from homology"/>
<evidence type="ECO:0000256" key="3">
    <source>
        <dbReference type="ARBA" id="ARBA00008883"/>
    </source>
</evidence>
<keyword evidence="14" id="KW-0829">Tyrosine-protein kinase</keyword>
<keyword evidence="9" id="KW-0547">Nucleotide-binding</keyword>
<dbReference type="Pfam" id="PF13614">
    <property type="entry name" value="AAA_31"/>
    <property type="match status" value="1"/>
</dbReference>
<evidence type="ECO:0000256" key="13">
    <source>
        <dbReference type="ARBA" id="ARBA00023136"/>
    </source>
</evidence>
<sequence length="746" mass="78434">MATTNLPDRYLAPNLPAVLEGARLPASVLPQPDGDGVDLRYLVALFRRRLSLFVMVIALCLLVAVNVTMLMPRLYQASADVVMNRDRTQIVPDGRPADPSLTAPPRAEEIDTETKVIGSRDLAGRVADALRLEQDQAFLAAIGRGGLGGRLRAGLGLAPAQEPVGGPARRRMVIDALLARIDAARLDNAYAIRISYTDPDAGRAARIANAFAEAYTASGANAKRAENEKALKVLSSRIEELRRQAQADFQAVQEFRVGHNLLSAQATALAEQETGAYAAQLAMARSAAAVDRGRAGAAGSAGEAAAVNSPLVQALRAQRATLGVRVAELASRYLENHPDLVTARQQLAELDSQIAAESGRARAGASAGLVANAAATGSQVGALQAGLAAARGKLASDNKALVGLDDLTRKAQASQALYESYLARYKEVLGQTGIERAESRLLGKAQAPRGPVSPNLALNLALGLVIGVLLGGAGAIAAESAFPGLTTGEDVENRIGLRYLGGVPLLGSVGLHGTTPAESLASHPGSAYAEAIRGILAASRQGNRDRNQVIAVSSALPDEGKTSLALSLARSAALAGEQVILIDCDTVQRGLSALLAADEGRPGLREMMRDGIKLGDAMVKDPLTEAMILPITTHFPEGERLLERGNFHRMIGALREHFGLIVLDTAPVLPIAETRELLALADNVVVTALWRKTSDAAVKAALRLLPLHAIGDIGITLNRMDMRKQAKFGGGDASTYYNSYKKYYAA</sequence>
<comment type="caution">
    <text evidence="20">The sequence shown here is derived from an EMBL/GenBank/DDBJ whole genome shotgun (WGS) entry which is preliminary data.</text>
</comment>
<dbReference type="InterPro" id="IPR032807">
    <property type="entry name" value="GNVR"/>
</dbReference>
<keyword evidence="11" id="KW-0067">ATP-binding</keyword>
<evidence type="ECO:0000313" key="20">
    <source>
        <dbReference type="EMBL" id="MFC3173493.1"/>
    </source>
</evidence>
<evidence type="ECO:0000256" key="8">
    <source>
        <dbReference type="ARBA" id="ARBA00022692"/>
    </source>
</evidence>
<evidence type="ECO:0000256" key="15">
    <source>
        <dbReference type="ARBA" id="ARBA00051245"/>
    </source>
</evidence>
<dbReference type="InterPro" id="IPR025669">
    <property type="entry name" value="AAA_dom"/>
</dbReference>
<keyword evidence="21" id="KW-1185">Reference proteome</keyword>
<keyword evidence="13 16" id="KW-0472">Membrane</keyword>
<keyword evidence="12 16" id="KW-1133">Transmembrane helix</keyword>
<dbReference type="SUPFAM" id="SSF52540">
    <property type="entry name" value="P-loop containing nucleoside triphosphate hydrolases"/>
    <property type="match status" value="1"/>
</dbReference>
<dbReference type="InterPro" id="IPR003856">
    <property type="entry name" value="LPS_length_determ_N"/>
</dbReference>
<dbReference type="EMBL" id="JBHRTQ010000004">
    <property type="protein sequence ID" value="MFC3173493.1"/>
    <property type="molecule type" value="Genomic_DNA"/>
</dbReference>
<keyword evidence="7" id="KW-0808">Transferase</keyword>
<feature type="domain" description="AAA" evidence="18">
    <location>
        <begin position="548"/>
        <end position="688"/>
    </location>
</feature>
<dbReference type="PANTHER" id="PTHR32309">
    <property type="entry name" value="TYROSINE-PROTEIN KINASE"/>
    <property type="match status" value="1"/>
</dbReference>
<comment type="catalytic activity">
    <reaction evidence="15">
        <text>L-tyrosyl-[protein] + ATP = O-phospho-L-tyrosyl-[protein] + ADP + H(+)</text>
        <dbReference type="Rhea" id="RHEA:10596"/>
        <dbReference type="Rhea" id="RHEA-COMP:10136"/>
        <dbReference type="Rhea" id="RHEA-COMP:20101"/>
        <dbReference type="ChEBI" id="CHEBI:15378"/>
        <dbReference type="ChEBI" id="CHEBI:30616"/>
        <dbReference type="ChEBI" id="CHEBI:46858"/>
        <dbReference type="ChEBI" id="CHEBI:61978"/>
        <dbReference type="ChEBI" id="CHEBI:456216"/>
        <dbReference type="EC" id="2.7.10.2"/>
    </reaction>
</comment>
<feature type="domain" description="Polysaccharide chain length determinant N-terminal" evidence="17">
    <location>
        <begin position="36"/>
        <end position="129"/>
    </location>
</feature>
<evidence type="ECO:0000256" key="16">
    <source>
        <dbReference type="SAM" id="Phobius"/>
    </source>
</evidence>